<dbReference type="AlphaFoldDB" id="A0A939PLY8"/>
<evidence type="ECO:0000259" key="3">
    <source>
        <dbReference type="PROSITE" id="PS50921"/>
    </source>
</evidence>
<protein>
    <submittedName>
        <fullName evidence="4">GAF and ANTAR domain-containing protein</fullName>
    </submittedName>
</protein>
<dbReference type="PIRSF" id="PIRSF036625">
    <property type="entry name" value="GAF_ANTAR"/>
    <property type="match status" value="1"/>
</dbReference>
<dbReference type="Gene3D" id="1.10.10.10">
    <property type="entry name" value="Winged helix-like DNA-binding domain superfamily/Winged helix DNA-binding domain"/>
    <property type="match status" value="1"/>
</dbReference>
<dbReference type="SMART" id="SM01012">
    <property type="entry name" value="ANTAR"/>
    <property type="match status" value="1"/>
</dbReference>
<dbReference type="InterPro" id="IPR003018">
    <property type="entry name" value="GAF"/>
</dbReference>
<reference evidence="4" key="1">
    <citation type="submission" date="2021-03" db="EMBL/GenBank/DDBJ databases">
        <authorList>
            <person name="Kanchanasin P."/>
            <person name="Saeng-In P."/>
            <person name="Phongsopitanun W."/>
            <person name="Yuki M."/>
            <person name="Kudo T."/>
            <person name="Ohkuma M."/>
            <person name="Tanasupawat S."/>
        </authorList>
    </citation>
    <scope>NUCLEOTIDE SEQUENCE</scope>
    <source>
        <strain evidence="4">GKU 128</strain>
    </source>
</reference>
<dbReference type="RefSeq" id="WP_208260493.1">
    <property type="nucleotide sequence ID" value="NZ_JAGEOJ010000016.1"/>
</dbReference>
<evidence type="ECO:0000313" key="5">
    <source>
        <dbReference type="Proteomes" id="UP000669179"/>
    </source>
</evidence>
<keyword evidence="5" id="KW-1185">Reference proteome</keyword>
<dbReference type="EMBL" id="JAGEOJ010000016">
    <property type="protein sequence ID" value="MBO2452478.1"/>
    <property type="molecule type" value="Genomic_DNA"/>
</dbReference>
<dbReference type="Pfam" id="PF13185">
    <property type="entry name" value="GAF_2"/>
    <property type="match status" value="1"/>
</dbReference>
<accession>A0A939PLY8</accession>
<dbReference type="Pfam" id="PF03861">
    <property type="entry name" value="ANTAR"/>
    <property type="match status" value="1"/>
</dbReference>
<keyword evidence="2" id="KW-0804">Transcription</keyword>
<evidence type="ECO:0000256" key="1">
    <source>
        <dbReference type="ARBA" id="ARBA00023015"/>
    </source>
</evidence>
<dbReference type="PROSITE" id="PS50921">
    <property type="entry name" value="ANTAR"/>
    <property type="match status" value="1"/>
</dbReference>
<evidence type="ECO:0000256" key="2">
    <source>
        <dbReference type="ARBA" id="ARBA00023163"/>
    </source>
</evidence>
<organism evidence="4 5">
    <name type="scientific">Actinomadura barringtoniae</name>
    <dbReference type="NCBI Taxonomy" id="1427535"/>
    <lineage>
        <taxon>Bacteria</taxon>
        <taxon>Bacillati</taxon>
        <taxon>Actinomycetota</taxon>
        <taxon>Actinomycetes</taxon>
        <taxon>Streptosporangiales</taxon>
        <taxon>Thermomonosporaceae</taxon>
        <taxon>Actinomadura</taxon>
    </lineage>
</organism>
<dbReference type="InterPro" id="IPR005561">
    <property type="entry name" value="ANTAR"/>
</dbReference>
<dbReference type="GO" id="GO:0003723">
    <property type="term" value="F:RNA binding"/>
    <property type="evidence" value="ECO:0007669"/>
    <property type="project" value="InterPro"/>
</dbReference>
<dbReference type="SUPFAM" id="SSF55781">
    <property type="entry name" value="GAF domain-like"/>
    <property type="match status" value="1"/>
</dbReference>
<keyword evidence="1" id="KW-0805">Transcription regulation</keyword>
<evidence type="ECO:0000313" key="4">
    <source>
        <dbReference type="EMBL" id="MBO2452478.1"/>
    </source>
</evidence>
<gene>
    <name evidence="4" type="ORF">J4573_35680</name>
</gene>
<proteinExistence type="predicted"/>
<dbReference type="Proteomes" id="UP000669179">
    <property type="component" value="Unassembled WGS sequence"/>
</dbReference>
<dbReference type="InterPro" id="IPR036388">
    <property type="entry name" value="WH-like_DNA-bd_sf"/>
</dbReference>
<comment type="caution">
    <text evidence="4">The sequence shown here is derived from an EMBL/GenBank/DDBJ whole genome shotgun (WGS) entry which is preliminary data.</text>
</comment>
<name>A0A939PLY8_9ACTN</name>
<sequence>MAADQLSREQRLTIAFVDLADTLVDDFDIIDYLNRLAGHCADLLAVAAAGVLVTNNRGQLQLIAASTEQSRMLELLQLQQDEGPCVDTFTSGRAVSCPDLMAPAAVGRWPNFAPPAHEVGFRAAHGLPMRLRQDVIGTLNVFTHHPGELSPADQRLGQALADHATVGLLGHRATHQPDVLTQQLNIAVQSRIIIEQAKGVLAERRRLTVNRAAAEIRAFARRHRRKLSDVALGIIQDSEDTRELTTERSPLSPRKPGT</sequence>
<dbReference type="InterPro" id="IPR012074">
    <property type="entry name" value="GAF_ANTAR"/>
</dbReference>
<dbReference type="Gene3D" id="3.30.450.40">
    <property type="match status" value="1"/>
</dbReference>
<feature type="domain" description="ANTAR" evidence="3">
    <location>
        <begin position="174"/>
        <end position="235"/>
    </location>
</feature>
<dbReference type="InterPro" id="IPR029016">
    <property type="entry name" value="GAF-like_dom_sf"/>
</dbReference>